<dbReference type="Proteomes" id="UP000446866">
    <property type="component" value="Unassembled WGS sequence"/>
</dbReference>
<feature type="domain" description="PHP" evidence="9">
    <location>
        <begin position="12"/>
        <end position="186"/>
    </location>
</feature>
<dbReference type="GO" id="GO:0004401">
    <property type="term" value="F:histidinol-phosphatase activity"/>
    <property type="evidence" value="ECO:0007669"/>
    <property type="project" value="UniProtKB-UniRule"/>
</dbReference>
<evidence type="ECO:0000256" key="4">
    <source>
        <dbReference type="ARBA" id="ARBA00022605"/>
    </source>
</evidence>
<dbReference type="PANTHER" id="PTHR21039">
    <property type="entry name" value="HISTIDINOL PHOSPHATASE-RELATED"/>
    <property type="match status" value="1"/>
</dbReference>
<keyword evidence="5 8" id="KW-0378">Hydrolase</keyword>
<dbReference type="CDD" id="cd12110">
    <property type="entry name" value="PHP_HisPPase_Hisj_like"/>
    <property type="match status" value="1"/>
</dbReference>
<dbReference type="Pfam" id="PF02811">
    <property type="entry name" value="PHP"/>
    <property type="match status" value="1"/>
</dbReference>
<dbReference type="InterPro" id="IPR004013">
    <property type="entry name" value="PHP_dom"/>
</dbReference>
<evidence type="ECO:0000313" key="11">
    <source>
        <dbReference type="Proteomes" id="UP000446866"/>
    </source>
</evidence>
<keyword evidence="11" id="KW-1185">Reference proteome</keyword>
<comment type="pathway">
    <text evidence="1 8">Amino-acid biosynthesis; L-histidine biosynthesis; L-histidine from 5-phospho-alpha-D-ribose 1-diphosphate: step 8/9.</text>
</comment>
<evidence type="ECO:0000313" key="10">
    <source>
        <dbReference type="EMBL" id="NBH62390.1"/>
    </source>
</evidence>
<dbReference type="SUPFAM" id="SSF89550">
    <property type="entry name" value="PHP domain-like"/>
    <property type="match status" value="1"/>
</dbReference>
<evidence type="ECO:0000256" key="7">
    <source>
        <dbReference type="ARBA" id="ARBA00049158"/>
    </source>
</evidence>
<comment type="caution">
    <text evidence="10">The sequence shown here is derived from an EMBL/GenBank/DDBJ whole genome shotgun (WGS) entry which is preliminary data.</text>
</comment>
<dbReference type="NCBIfam" id="TIGR01856">
    <property type="entry name" value="hisJ_fam"/>
    <property type="match status" value="1"/>
</dbReference>
<keyword evidence="6 8" id="KW-0368">Histidine biosynthesis</keyword>
<evidence type="ECO:0000256" key="5">
    <source>
        <dbReference type="ARBA" id="ARBA00022801"/>
    </source>
</evidence>
<evidence type="ECO:0000256" key="2">
    <source>
        <dbReference type="ARBA" id="ARBA00009152"/>
    </source>
</evidence>
<dbReference type="InterPro" id="IPR010140">
    <property type="entry name" value="Histidinol_P_phosphatase_HisJ"/>
</dbReference>
<accession>A0A845QJU7</accession>
<dbReference type="RefSeq" id="WP_160202678.1">
    <property type="nucleotide sequence ID" value="NZ_QXWK01000024.1"/>
</dbReference>
<reference evidence="10 11" key="1">
    <citation type="submission" date="2018-08" db="EMBL/GenBank/DDBJ databases">
        <title>Murine metabolic-syndrome-specific gut microbial biobank.</title>
        <authorList>
            <person name="Liu C."/>
        </authorList>
    </citation>
    <scope>NUCLEOTIDE SEQUENCE [LARGE SCALE GENOMIC DNA]</scope>
    <source>
        <strain evidence="10 11">28</strain>
    </source>
</reference>
<comment type="catalytic activity">
    <reaction evidence="7 8">
        <text>L-histidinol phosphate + H2O = L-histidinol + phosphate</text>
        <dbReference type="Rhea" id="RHEA:14465"/>
        <dbReference type="ChEBI" id="CHEBI:15377"/>
        <dbReference type="ChEBI" id="CHEBI:43474"/>
        <dbReference type="ChEBI" id="CHEBI:57699"/>
        <dbReference type="ChEBI" id="CHEBI:57980"/>
        <dbReference type="EC" id="3.1.3.15"/>
    </reaction>
</comment>
<dbReference type="PANTHER" id="PTHR21039:SF0">
    <property type="entry name" value="HISTIDINOL-PHOSPHATASE"/>
    <property type="match status" value="1"/>
</dbReference>
<keyword evidence="4 8" id="KW-0028">Amino-acid biosynthesis</keyword>
<evidence type="ECO:0000256" key="6">
    <source>
        <dbReference type="ARBA" id="ARBA00023102"/>
    </source>
</evidence>
<dbReference type="EMBL" id="QXWK01000024">
    <property type="protein sequence ID" value="NBH62390.1"/>
    <property type="molecule type" value="Genomic_DNA"/>
</dbReference>
<comment type="similarity">
    <text evidence="2 8">Belongs to the PHP hydrolase family. HisK subfamily.</text>
</comment>
<protein>
    <recommendedName>
        <fullName evidence="3 8">Histidinol-phosphatase</fullName>
        <shortName evidence="8">HolPase</shortName>
        <ecNumber evidence="3 8">3.1.3.15</ecNumber>
    </recommendedName>
</protein>
<dbReference type="GO" id="GO:0005737">
    <property type="term" value="C:cytoplasm"/>
    <property type="evidence" value="ECO:0007669"/>
    <property type="project" value="TreeGrafter"/>
</dbReference>
<dbReference type="UniPathway" id="UPA00031">
    <property type="reaction ID" value="UER00013"/>
</dbReference>
<proteinExistence type="inferred from homology"/>
<gene>
    <name evidence="10" type="ORF">D0435_12085</name>
</gene>
<dbReference type="Gene3D" id="3.20.20.140">
    <property type="entry name" value="Metal-dependent hydrolases"/>
    <property type="match status" value="1"/>
</dbReference>
<organism evidence="10 11">
    <name type="scientific">Anaerotruncus colihominis</name>
    <dbReference type="NCBI Taxonomy" id="169435"/>
    <lineage>
        <taxon>Bacteria</taxon>
        <taxon>Bacillati</taxon>
        <taxon>Bacillota</taxon>
        <taxon>Clostridia</taxon>
        <taxon>Eubacteriales</taxon>
        <taxon>Oscillospiraceae</taxon>
        <taxon>Anaerotruncus</taxon>
    </lineage>
</organism>
<dbReference type="AlphaFoldDB" id="A0A845QJU7"/>
<dbReference type="GO" id="GO:0000105">
    <property type="term" value="P:L-histidine biosynthetic process"/>
    <property type="evidence" value="ECO:0007669"/>
    <property type="project" value="UniProtKB-UniRule"/>
</dbReference>
<evidence type="ECO:0000256" key="3">
    <source>
        <dbReference type="ARBA" id="ARBA00013085"/>
    </source>
</evidence>
<evidence type="ECO:0000256" key="8">
    <source>
        <dbReference type="RuleBase" id="RU366003"/>
    </source>
</evidence>
<evidence type="ECO:0000259" key="9">
    <source>
        <dbReference type="Pfam" id="PF02811"/>
    </source>
</evidence>
<dbReference type="EC" id="3.1.3.15" evidence="3 8"/>
<sequence length="262" mass="29555">MILLNTKGNFNLHTHTCFCDGKDEPEEMVKKAIDLGFCALGFSGHEYSVNDEEFCMSRANTLRYREEVLRLKEAYRGQIDIYLGVERDYLGEGDDYPYDYIIGSVHYALAKDGTPVCVDKSEQDMVADVQKYFGGNYRAYVESYFQSVADVVAKTGCDILGHFDLVTKFNEGYKYFDEEADWYKAAALSALDQVLASEKKPIIEINTGAMARGYRSVPYPAGFILREIAKSDCAVILSSDCHDKEQLDFGFQELLDGIKSKP</sequence>
<dbReference type="InterPro" id="IPR016195">
    <property type="entry name" value="Pol/histidinol_Pase-like"/>
</dbReference>
<name>A0A845QJU7_9FIRM</name>
<evidence type="ECO:0000256" key="1">
    <source>
        <dbReference type="ARBA" id="ARBA00004970"/>
    </source>
</evidence>